<keyword evidence="2" id="KW-1185">Reference proteome</keyword>
<dbReference type="SUPFAM" id="SSF52540">
    <property type="entry name" value="P-loop containing nucleoside triphosphate hydrolases"/>
    <property type="match status" value="1"/>
</dbReference>
<organism evidence="1 2">
    <name type="scientific">Vreelandella andesensis</name>
    <dbReference type="NCBI Taxonomy" id="447567"/>
    <lineage>
        <taxon>Bacteria</taxon>
        <taxon>Pseudomonadati</taxon>
        <taxon>Pseudomonadota</taxon>
        <taxon>Gammaproteobacteria</taxon>
        <taxon>Oceanospirillales</taxon>
        <taxon>Halomonadaceae</taxon>
        <taxon>Vreelandella</taxon>
    </lineage>
</organism>
<comment type="caution">
    <text evidence="1">The sequence shown here is derived from an EMBL/GenBank/DDBJ whole genome shotgun (WGS) entry which is preliminary data.</text>
</comment>
<dbReference type="RefSeq" id="WP_126948666.1">
    <property type="nucleotide sequence ID" value="NZ_RZHG01000027.1"/>
</dbReference>
<dbReference type="InterPro" id="IPR027417">
    <property type="entry name" value="P-loop_NTPase"/>
</dbReference>
<accession>A0A3S0XYU1</accession>
<dbReference type="Proteomes" id="UP000287336">
    <property type="component" value="Unassembled WGS sequence"/>
</dbReference>
<dbReference type="AlphaFoldDB" id="A0A3S0XYU1"/>
<evidence type="ECO:0000313" key="1">
    <source>
        <dbReference type="EMBL" id="RUR27849.1"/>
    </source>
</evidence>
<proteinExistence type="predicted"/>
<dbReference type="OrthoDB" id="453470at2"/>
<gene>
    <name evidence="1" type="ORF">ELY33_14755</name>
</gene>
<reference evidence="1 2" key="1">
    <citation type="submission" date="2018-12" db="EMBL/GenBank/DDBJ databases">
        <title>three novel Halomonas strain isolated from plants.</title>
        <authorList>
            <person name="Sun C."/>
        </authorList>
    </citation>
    <scope>NUCLEOTIDE SEQUENCE [LARGE SCALE GENOMIC DNA]</scope>
    <source>
        <strain evidence="1 2">DSM 19434</strain>
    </source>
</reference>
<dbReference type="EMBL" id="RZHG01000027">
    <property type="protein sequence ID" value="RUR27849.1"/>
    <property type="molecule type" value="Genomic_DNA"/>
</dbReference>
<name>A0A3S0XYU1_9GAMM</name>
<evidence type="ECO:0008006" key="3">
    <source>
        <dbReference type="Google" id="ProtNLM"/>
    </source>
</evidence>
<evidence type="ECO:0000313" key="2">
    <source>
        <dbReference type="Proteomes" id="UP000287336"/>
    </source>
</evidence>
<protein>
    <recommendedName>
        <fullName evidence="3">Sulfotransferase domain-containing protein</fullName>
    </recommendedName>
</protein>
<sequence>MHYDVWLFFGLQRSGNHAVINWLAGLSPDDLLIFNNVRPGGPLLKNRSGVSFPTEVKAYAERIDGKIVINEEYVDFFKSIGGRLLVSSENYPVRRFNEESILNPIVSVFGPPQKCLKLFVLRNPINMLPSAEKMLWKEMKYKKENDDWVYSTLKKRLSNWKSYAFLTSNPSSITRGEFFPVIFDRWVKDREYRDALAKSLGFINRDKNVDFVSDAGKGSSFSGLEIDERESVLQRWNESSDFCREIIKNDSEVLDYIASIFGESSLPDFFRS</sequence>